<dbReference type="GO" id="GO:0036431">
    <property type="term" value="F:dCMP kinase activity"/>
    <property type="evidence" value="ECO:0007669"/>
    <property type="project" value="InterPro"/>
</dbReference>
<proteinExistence type="inferred from homology"/>
<sequence>MRGRERGPVVAVDGPAGAGKSTVARKMAERLGFLYLDSGAMYRALALKALQHGIDLRDESQIVDLLRSSQIDLVGNGRHQPTVWLDGEDVTHLLRTPEVNASVSLVAGFPLIREEMVRRQRVLACAGRVVMDGRDIGTYVLPDADVKFYLTASLEARAKRRLNDLKAMGFHLDLEVLGEEIRHRDALDASREVGPLRQAEDAILIDTTDMEVDCVVEMMVDNFRRRVS</sequence>
<dbReference type="CDD" id="cd02020">
    <property type="entry name" value="CMPK"/>
    <property type="match status" value="1"/>
</dbReference>
<feature type="domain" description="Cytidylate kinase" evidence="9">
    <location>
        <begin position="10"/>
        <end position="224"/>
    </location>
</feature>
<dbReference type="GO" id="GO:0036430">
    <property type="term" value="F:CMP kinase activity"/>
    <property type="evidence" value="ECO:0007669"/>
    <property type="project" value="RHEA"/>
</dbReference>
<evidence type="ECO:0000256" key="5">
    <source>
        <dbReference type="ARBA" id="ARBA00022840"/>
    </source>
</evidence>
<evidence type="ECO:0000256" key="6">
    <source>
        <dbReference type="ARBA" id="ARBA00047615"/>
    </source>
</evidence>
<dbReference type="EMBL" id="PXYT01000001">
    <property type="protein sequence ID" value="PSR31758.1"/>
    <property type="molecule type" value="Genomic_DNA"/>
</dbReference>
<protein>
    <recommendedName>
        <fullName evidence="8">Cytidylate kinase</fullName>
        <shortName evidence="8">CK</shortName>
        <ecNumber evidence="8">2.7.4.25</ecNumber>
    </recommendedName>
    <alternativeName>
        <fullName evidence="8">Cytidine monophosphate kinase</fullName>
        <shortName evidence="8">CMP kinase</shortName>
    </alternativeName>
</protein>
<comment type="similarity">
    <text evidence="1 8">Belongs to the cytidylate kinase family. Type 1 subfamily.</text>
</comment>
<dbReference type="PANTHER" id="PTHR21299:SF2">
    <property type="entry name" value="CYTIDYLATE KINASE"/>
    <property type="match status" value="1"/>
</dbReference>
<keyword evidence="3 8" id="KW-0547">Nucleotide-binding</keyword>
<keyword evidence="8" id="KW-0963">Cytoplasm</keyword>
<evidence type="ECO:0000256" key="4">
    <source>
        <dbReference type="ARBA" id="ARBA00022777"/>
    </source>
</evidence>
<dbReference type="GO" id="GO:0005829">
    <property type="term" value="C:cytosol"/>
    <property type="evidence" value="ECO:0007669"/>
    <property type="project" value="TreeGrafter"/>
</dbReference>
<keyword evidence="4 8" id="KW-0418">Kinase</keyword>
<dbReference type="GO" id="GO:0005524">
    <property type="term" value="F:ATP binding"/>
    <property type="evidence" value="ECO:0007669"/>
    <property type="project" value="UniProtKB-UniRule"/>
</dbReference>
<feature type="binding site" evidence="8">
    <location>
        <begin position="14"/>
        <end position="22"/>
    </location>
    <ligand>
        <name>ATP</name>
        <dbReference type="ChEBI" id="CHEBI:30616"/>
    </ligand>
</feature>
<dbReference type="SUPFAM" id="SSF52540">
    <property type="entry name" value="P-loop containing nucleoside triphosphate hydrolases"/>
    <property type="match status" value="1"/>
</dbReference>
<evidence type="ECO:0000256" key="3">
    <source>
        <dbReference type="ARBA" id="ARBA00022741"/>
    </source>
</evidence>
<dbReference type="InterPro" id="IPR011994">
    <property type="entry name" value="Cytidylate_kinase_dom"/>
</dbReference>
<dbReference type="InterPro" id="IPR003136">
    <property type="entry name" value="Cytidylate_kin"/>
</dbReference>
<dbReference type="AlphaFoldDB" id="A0A2T2XBB7"/>
<organism evidence="10 11">
    <name type="scientific">Sulfobacillus benefaciens</name>
    <dbReference type="NCBI Taxonomy" id="453960"/>
    <lineage>
        <taxon>Bacteria</taxon>
        <taxon>Bacillati</taxon>
        <taxon>Bacillota</taxon>
        <taxon>Clostridia</taxon>
        <taxon>Eubacteriales</taxon>
        <taxon>Clostridiales Family XVII. Incertae Sedis</taxon>
        <taxon>Sulfobacillus</taxon>
    </lineage>
</organism>
<dbReference type="PANTHER" id="PTHR21299">
    <property type="entry name" value="CYTIDYLATE KINASE/PANTOATE-BETA-ALANINE LIGASE"/>
    <property type="match status" value="1"/>
</dbReference>
<accession>A0A2T2XBB7</accession>
<dbReference type="NCBIfam" id="TIGR00017">
    <property type="entry name" value="cmk"/>
    <property type="match status" value="1"/>
</dbReference>
<dbReference type="HAMAP" id="MF_00238">
    <property type="entry name" value="Cytidyl_kinase_type1"/>
    <property type="match status" value="1"/>
</dbReference>
<dbReference type="Gene3D" id="3.40.50.300">
    <property type="entry name" value="P-loop containing nucleotide triphosphate hydrolases"/>
    <property type="match status" value="1"/>
</dbReference>
<dbReference type="EC" id="2.7.4.25" evidence="8"/>
<keyword evidence="2 8" id="KW-0808">Transferase</keyword>
<evidence type="ECO:0000259" key="9">
    <source>
        <dbReference type="Pfam" id="PF02224"/>
    </source>
</evidence>
<evidence type="ECO:0000256" key="7">
    <source>
        <dbReference type="ARBA" id="ARBA00048478"/>
    </source>
</evidence>
<evidence type="ECO:0000256" key="1">
    <source>
        <dbReference type="ARBA" id="ARBA00009427"/>
    </source>
</evidence>
<dbReference type="InterPro" id="IPR027417">
    <property type="entry name" value="P-loop_NTPase"/>
</dbReference>
<evidence type="ECO:0000313" key="11">
    <source>
        <dbReference type="Proteomes" id="UP000242699"/>
    </source>
</evidence>
<reference evidence="10 11" key="1">
    <citation type="journal article" date="2014" name="BMC Genomics">
        <title>Comparison of environmental and isolate Sulfobacillus genomes reveals diverse carbon, sulfur, nitrogen, and hydrogen metabolisms.</title>
        <authorList>
            <person name="Justice N.B."/>
            <person name="Norman A."/>
            <person name="Brown C.T."/>
            <person name="Singh A."/>
            <person name="Thomas B.C."/>
            <person name="Banfield J.F."/>
        </authorList>
    </citation>
    <scope>NUCLEOTIDE SEQUENCE [LARGE SCALE GENOMIC DNA]</scope>
    <source>
        <strain evidence="10">AMDSBA1</strain>
    </source>
</reference>
<evidence type="ECO:0000256" key="2">
    <source>
        <dbReference type="ARBA" id="ARBA00022679"/>
    </source>
</evidence>
<comment type="catalytic activity">
    <reaction evidence="7 8">
        <text>CMP + ATP = CDP + ADP</text>
        <dbReference type="Rhea" id="RHEA:11600"/>
        <dbReference type="ChEBI" id="CHEBI:30616"/>
        <dbReference type="ChEBI" id="CHEBI:58069"/>
        <dbReference type="ChEBI" id="CHEBI:60377"/>
        <dbReference type="ChEBI" id="CHEBI:456216"/>
        <dbReference type="EC" id="2.7.4.25"/>
    </reaction>
</comment>
<comment type="subcellular location">
    <subcellularLocation>
        <location evidence="8">Cytoplasm</location>
    </subcellularLocation>
</comment>
<keyword evidence="5 8" id="KW-0067">ATP-binding</keyword>
<dbReference type="GO" id="GO:0006220">
    <property type="term" value="P:pyrimidine nucleotide metabolic process"/>
    <property type="evidence" value="ECO:0007669"/>
    <property type="project" value="UniProtKB-UniRule"/>
</dbReference>
<dbReference type="GO" id="GO:0015949">
    <property type="term" value="P:nucleobase-containing small molecule interconversion"/>
    <property type="evidence" value="ECO:0007669"/>
    <property type="project" value="TreeGrafter"/>
</dbReference>
<gene>
    <name evidence="8" type="primary">cmk</name>
    <name evidence="10" type="ORF">C7B43_00605</name>
</gene>
<name>A0A2T2XBB7_9FIRM</name>
<dbReference type="Proteomes" id="UP000242699">
    <property type="component" value="Unassembled WGS sequence"/>
</dbReference>
<evidence type="ECO:0000313" key="10">
    <source>
        <dbReference type="EMBL" id="PSR31758.1"/>
    </source>
</evidence>
<evidence type="ECO:0000256" key="8">
    <source>
        <dbReference type="HAMAP-Rule" id="MF_00238"/>
    </source>
</evidence>
<comment type="catalytic activity">
    <reaction evidence="6 8">
        <text>dCMP + ATP = dCDP + ADP</text>
        <dbReference type="Rhea" id="RHEA:25094"/>
        <dbReference type="ChEBI" id="CHEBI:30616"/>
        <dbReference type="ChEBI" id="CHEBI:57566"/>
        <dbReference type="ChEBI" id="CHEBI:58593"/>
        <dbReference type="ChEBI" id="CHEBI:456216"/>
        <dbReference type="EC" id="2.7.4.25"/>
    </reaction>
</comment>
<comment type="caution">
    <text evidence="10">The sequence shown here is derived from an EMBL/GenBank/DDBJ whole genome shotgun (WGS) entry which is preliminary data.</text>
</comment>
<dbReference type="Pfam" id="PF02224">
    <property type="entry name" value="Cytidylate_kin"/>
    <property type="match status" value="1"/>
</dbReference>